<proteinExistence type="predicted"/>
<evidence type="ECO:0000313" key="3">
    <source>
        <dbReference type="EMBL" id="KAK3280948.1"/>
    </source>
</evidence>
<keyword evidence="2" id="KW-0677">Repeat</keyword>
<name>A0AAE0GMV7_9CHLO</name>
<keyword evidence="4" id="KW-1185">Reference proteome</keyword>
<dbReference type="Proteomes" id="UP001190700">
    <property type="component" value="Unassembled WGS sequence"/>
</dbReference>
<organism evidence="3 4">
    <name type="scientific">Cymbomonas tetramitiformis</name>
    <dbReference type="NCBI Taxonomy" id="36881"/>
    <lineage>
        <taxon>Eukaryota</taxon>
        <taxon>Viridiplantae</taxon>
        <taxon>Chlorophyta</taxon>
        <taxon>Pyramimonadophyceae</taxon>
        <taxon>Pyramimonadales</taxon>
        <taxon>Pyramimonadaceae</taxon>
        <taxon>Cymbomonas</taxon>
    </lineage>
</organism>
<dbReference type="PANTHER" id="PTHR46093">
    <property type="entry name" value="ACYL-COA-BINDING DOMAIN-CONTAINING PROTEIN 5"/>
    <property type="match status" value="1"/>
</dbReference>
<evidence type="ECO:0000256" key="1">
    <source>
        <dbReference type="ARBA" id="ARBA00022441"/>
    </source>
</evidence>
<comment type="caution">
    <text evidence="3">The sequence shown here is derived from an EMBL/GenBank/DDBJ whole genome shotgun (WGS) entry which is preliminary data.</text>
</comment>
<keyword evidence="1" id="KW-0880">Kelch repeat</keyword>
<reference evidence="3 4" key="1">
    <citation type="journal article" date="2015" name="Genome Biol. Evol.">
        <title>Comparative Genomics of a Bacterivorous Green Alga Reveals Evolutionary Causalities and Consequences of Phago-Mixotrophic Mode of Nutrition.</title>
        <authorList>
            <person name="Burns J.A."/>
            <person name="Paasch A."/>
            <person name="Narechania A."/>
            <person name="Kim E."/>
        </authorList>
    </citation>
    <scope>NUCLEOTIDE SEQUENCE [LARGE SCALE GENOMIC DNA]</scope>
    <source>
        <strain evidence="3 4">PLY_AMNH</strain>
    </source>
</reference>
<evidence type="ECO:0000313" key="4">
    <source>
        <dbReference type="Proteomes" id="UP001190700"/>
    </source>
</evidence>
<sequence length="249" mass="27166">MSRAKGLDRIPQLLLVQRLYQHCDAVVPLWCGDLFEGPSCGEAPWPTWGEAFGVSPAQLGPFFITFGGYQHQNYYGMSKELHVFDFDDKVWLQPTQSGVVPQSRGYAAVSTTSSGVLYLFGGAQASGDHVTDERVLYRLEGKTFTWSKVEVSNPEEGPGGFLASYLQLLAEYYPSQSAPSTPIHYSGIPLTGNLYAIGDMVVTVSATALTSDAVSDVASLFPWTTTLRSQWLSSLHFRCGARQCGCPMA</sequence>
<protein>
    <submittedName>
        <fullName evidence="3">Uncharacterized protein</fullName>
    </submittedName>
</protein>
<dbReference type="SUPFAM" id="SSF117281">
    <property type="entry name" value="Kelch motif"/>
    <property type="match status" value="1"/>
</dbReference>
<dbReference type="EMBL" id="LGRX02004178">
    <property type="protein sequence ID" value="KAK3280948.1"/>
    <property type="molecule type" value="Genomic_DNA"/>
</dbReference>
<dbReference type="AlphaFoldDB" id="A0AAE0GMV7"/>
<dbReference type="InterPro" id="IPR015915">
    <property type="entry name" value="Kelch-typ_b-propeller"/>
</dbReference>
<evidence type="ECO:0000256" key="2">
    <source>
        <dbReference type="ARBA" id="ARBA00022737"/>
    </source>
</evidence>
<dbReference type="Pfam" id="PF24681">
    <property type="entry name" value="Kelch_KLHDC2_KLHL20_DRC7"/>
    <property type="match status" value="1"/>
</dbReference>
<accession>A0AAE0GMV7</accession>
<dbReference type="PANTHER" id="PTHR46093:SF18">
    <property type="entry name" value="FIBRONECTIN TYPE-III DOMAIN-CONTAINING PROTEIN"/>
    <property type="match status" value="1"/>
</dbReference>
<dbReference type="Gene3D" id="2.120.10.80">
    <property type="entry name" value="Kelch-type beta propeller"/>
    <property type="match status" value="1"/>
</dbReference>
<gene>
    <name evidence="3" type="ORF">CYMTET_11239</name>
</gene>